<dbReference type="PROSITE" id="PS51257">
    <property type="entry name" value="PROKAR_LIPOPROTEIN"/>
    <property type="match status" value="1"/>
</dbReference>
<organism evidence="2 3">
    <name type="scientific">Dokdonella ginsengisoli</name>
    <dbReference type="NCBI Taxonomy" id="363846"/>
    <lineage>
        <taxon>Bacteria</taxon>
        <taxon>Pseudomonadati</taxon>
        <taxon>Pseudomonadota</taxon>
        <taxon>Gammaproteobacteria</taxon>
        <taxon>Lysobacterales</taxon>
        <taxon>Rhodanobacteraceae</taxon>
        <taxon>Dokdonella</taxon>
    </lineage>
</organism>
<dbReference type="Proteomes" id="UP001595886">
    <property type="component" value="Unassembled WGS sequence"/>
</dbReference>
<evidence type="ECO:0000313" key="3">
    <source>
        <dbReference type="Proteomes" id="UP001595886"/>
    </source>
</evidence>
<gene>
    <name evidence="2" type="ORF">ACFO6Q_01100</name>
</gene>
<reference evidence="3" key="1">
    <citation type="journal article" date="2019" name="Int. J. Syst. Evol. Microbiol.">
        <title>The Global Catalogue of Microorganisms (GCM) 10K type strain sequencing project: providing services to taxonomists for standard genome sequencing and annotation.</title>
        <authorList>
            <consortium name="The Broad Institute Genomics Platform"/>
            <consortium name="The Broad Institute Genome Sequencing Center for Infectious Disease"/>
            <person name="Wu L."/>
            <person name="Ma J."/>
        </authorList>
    </citation>
    <scope>NUCLEOTIDE SEQUENCE [LARGE SCALE GENOMIC DNA]</scope>
    <source>
        <strain evidence="3">CCUG 30340</strain>
    </source>
</reference>
<accession>A0ABV9QNK5</accession>
<dbReference type="RefSeq" id="WP_380018634.1">
    <property type="nucleotide sequence ID" value="NZ_JBHSHD010000002.1"/>
</dbReference>
<keyword evidence="3" id="KW-1185">Reference proteome</keyword>
<name>A0ABV9QNK5_9GAMM</name>
<keyword evidence="1" id="KW-0732">Signal</keyword>
<comment type="caution">
    <text evidence="2">The sequence shown here is derived from an EMBL/GenBank/DDBJ whole genome shotgun (WGS) entry which is preliminary data.</text>
</comment>
<feature type="chain" id="PRO_5045141862" description="Lipoprotein" evidence="1">
    <location>
        <begin position="22"/>
        <end position="141"/>
    </location>
</feature>
<proteinExistence type="predicted"/>
<protein>
    <recommendedName>
        <fullName evidence="4">Lipoprotein</fullName>
    </recommendedName>
</protein>
<dbReference type="EMBL" id="JBHSHD010000002">
    <property type="protein sequence ID" value="MFC4818898.1"/>
    <property type="molecule type" value="Genomic_DNA"/>
</dbReference>
<evidence type="ECO:0008006" key="4">
    <source>
        <dbReference type="Google" id="ProtNLM"/>
    </source>
</evidence>
<evidence type="ECO:0000256" key="1">
    <source>
        <dbReference type="SAM" id="SignalP"/>
    </source>
</evidence>
<feature type="signal peptide" evidence="1">
    <location>
        <begin position="1"/>
        <end position="21"/>
    </location>
</feature>
<sequence>MHRHAKVLLIAVASAMLAACATDKMRSKETVLTDTLRTYAATLRWGTVENAQAFIDPKVLAERPPTPLELARFRQVQITGYNEQPAIPVGENEVQQVVEIGLVNVNTQAARSVIDRQTWRYDEAGKRWWLMTGLPDITQSQ</sequence>
<evidence type="ECO:0000313" key="2">
    <source>
        <dbReference type="EMBL" id="MFC4818898.1"/>
    </source>
</evidence>